<protein>
    <recommendedName>
        <fullName evidence="3">Helix-hairpin-helix domain-containing protein</fullName>
    </recommendedName>
</protein>
<gene>
    <name evidence="1" type="ORF">HUG12_10790</name>
</gene>
<dbReference type="KEGG" id="halu:HUG12_10790"/>
<dbReference type="SUPFAM" id="SSF47781">
    <property type="entry name" value="RuvA domain 2-like"/>
    <property type="match status" value="1"/>
</dbReference>
<keyword evidence="2" id="KW-1185">Reference proteome</keyword>
<proteinExistence type="predicted"/>
<evidence type="ECO:0000313" key="1">
    <source>
        <dbReference type="EMBL" id="QLG62192.1"/>
    </source>
</evidence>
<dbReference type="GeneID" id="56037951"/>
<dbReference type="RefSeq" id="WP_179268777.1">
    <property type="nucleotide sequence ID" value="NZ_CP058579.1"/>
</dbReference>
<name>A0A7D5LAN5_9EURY</name>
<dbReference type="InterPro" id="IPR010994">
    <property type="entry name" value="RuvA_2-like"/>
</dbReference>
<evidence type="ECO:0000313" key="2">
    <source>
        <dbReference type="Proteomes" id="UP000509626"/>
    </source>
</evidence>
<accession>A0A7D5LAN5</accession>
<dbReference type="EMBL" id="CP058579">
    <property type="protein sequence ID" value="QLG62192.1"/>
    <property type="molecule type" value="Genomic_DNA"/>
</dbReference>
<reference evidence="1 2" key="1">
    <citation type="submission" date="2020-06" db="EMBL/GenBank/DDBJ databases">
        <title>NJ-3-1, isolated from saline soil.</title>
        <authorList>
            <person name="Cui H.L."/>
            <person name="Shi X."/>
        </authorList>
    </citation>
    <scope>NUCLEOTIDE SEQUENCE [LARGE SCALE GENOMIC DNA]</scope>
    <source>
        <strain evidence="1 2">NJ-3-1</strain>
    </source>
</reference>
<dbReference type="Gene3D" id="1.10.150.20">
    <property type="entry name" value="5' to 3' exonuclease, C-terminal subdomain"/>
    <property type="match status" value="1"/>
</dbReference>
<dbReference type="Pfam" id="PF14520">
    <property type="entry name" value="HHH_5"/>
    <property type="match status" value="1"/>
</dbReference>
<sequence>MERRLEVVLDPRNDELRRVVECVSGIGSEWSWAVAEAFESEADLASASRDDLEAVPDIGEKRAASIRERVAR</sequence>
<evidence type="ECO:0008006" key="3">
    <source>
        <dbReference type="Google" id="ProtNLM"/>
    </source>
</evidence>
<organism evidence="1 2">
    <name type="scientific">Halorarum salinum</name>
    <dbReference type="NCBI Taxonomy" id="2743089"/>
    <lineage>
        <taxon>Archaea</taxon>
        <taxon>Methanobacteriati</taxon>
        <taxon>Methanobacteriota</taxon>
        <taxon>Stenosarchaea group</taxon>
        <taxon>Halobacteria</taxon>
        <taxon>Halobacteriales</taxon>
        <taxon>Haloferacaceae</taxon>
        <taxon>Halorarum</taxon>
    </lineage>
</organism>
<dbReference type="AlphaFoldDB" id="A0A7D5LAN5"/>
<dbReference type="Proteomes" id="UP000509626">
    <property type="component" value="Chromosome"/>
</dbReference>